<reference evidence="1" key="1">
    <citation type="journal article" date="2021" name="New Phytol.">
        <title>Evolutionary innovations through gain and loss of genes in the ectomycorrhizal Boletales.</title>
        <authorList>
            <person name="Wu G."/>
            <person name="Miyauchi S."/>
            <person name="Morin E."/>
            <person name="Kuo A."/>
            <person name="Drula E."/>
            <person name="Varga T."/>
            <person name="Kohler A."/>
            <person name="Feng B."/>
            <person name="Cao Y."/>
            <person name="Lipzen A."/>
            <person name="Daum C."/>
            <person name="Hundley H."/>
            <person name="Pangilinan J."/>
            <person name="Johnson J."/>
            <person name="Barry K."/>
            <person name="LaButti K."/>
            <person name="Ng V."/>
            <person name="Ahrendt S."/>
            <person name="Min B."/>
            <person name="Choi I.G."/>
            <person name="Park H."/>
            <person name="Plett J.M."/>
            <person name="Magnuson J."/>
            <person name="Spatafora J.W."/>
            <person name="Nagy L.G."/>
            <person name="Henrissat B."/>
            <person name="Grigoriev I.V."/>
            <person name="Yang Z.L."/>
            <person name="Xu J."/>
            <person name="Martin F.M."/>
        </authorList>
    </citation>
    <scope>NUCLEOTIDE SEQUENCE</scope>
    <source>
        <strain evidence="1">ATCC 28755</strain>
    </source>
</reference>
<protein>
    <submittedName>
        <fullName evidence="1">Uncharacterized protein</fullName>
    </submittedName>
</protein>
<evidence type="ECO:0000313" key="2">
    <source>
        <dbReference type="Proteomes" id="UP000790377"/>
    </source>
</evidence>
<keyword evidence="2" id="KW-1185">Reference proteome</keyword>
<dbReference type="EMBL" id="MU267813">
    <property type="protein sequence ID" value="KAH7908569.1"/>
    <property type="molecule type" value="Genomic_DNA"/>
</dbReference>
<accession>A0ACB8A665</accession>
<dbReference type="Proteomes" id="UP000790377">
    <property type="component" value="Unassembled WGS sequence"/>
</dbReference>
<name>A0ACB8A665_9AGAM</name>
<proteinExistence type="predicted"/>
<gene>
    <name evidence="1" type="ORF">BJ138DRAFT_1157354</name>
</gene>
<sequence length="246" mass="27347">MNDATFVPQGPRNRVSTETNLGLYSLQVCVTVYLEWDTKVNIFSFVANTSHNIFSPGILLLWIYALYNCSKKILAILLACFFCQAIVFIVLEAKQYNLSFTSKFIISTGPSIGSFAQEGSIDPAFLPTTPAIYLPVVLAFSVILFAFAIFAFTKHALQSKAYQGSWAVSPLIKLLMTDHTLYFLWFTLAQAVVLAKFTIKAPVLSVWIVTIQIILAPLLVIFGPPMVLSVRARDHDAVDQDTFYIG</sequence>
<comment type="caution">
    <text evidence="1">The sequence shown here is derived from an EMBL/GenBank/DDBJ whole genome shotgun (WGS) entry which is preliminary data.</text>
</comment>
<evidence type="ECO:0000313" key="1">
    <source>
        <dbReference type="EMBL" id="KAH7908569.1"/>
    </source>
</evidence>
<feature type="non-terminal residue" evidence="1">
    <location>
        <position position="1"/>
    </location>
</feature>
<organism evidence="1 2">
    <name type="scientific">Hygrophoropsis aurantiaca</name>
    <dbReference type="NCBI Taxonomy" id="72124"/>
    <lineage>
        <taxon>Eukaryota</taxon>
        <taxon>Fungi</taxon>
        <taxon>Dikarya</taxon>
        <taxon>Basidiomycota</taxon>
        <taxon>Agaricomycotina</taxon>
        <taxon>Agaricomycetes</taxon>
        <taxon>Agaricomycetidae</taxon>
        <taxon>Boletales</taxon>
        <taxon>Coniophorineae</taxon>
        <taxon>Hygrophoropsidaceae</taxon>
        <taxon>Hygrophoropsis</taxon>
    </lineage>
</organism>